<comment type="caution">
    <text evidence="1">The sequence shown here is derived from an EMBL/GenBank/DDBJ whole genome shotgun (WGS) entry which is preliminary data.</text>
</comment>
<evidence type="ECO:0000313" key="1">
    <source>
        <dbReference type="EMBL" id="CAJ2662589.1"/>
    </source>
</evidence>
<accession>A0ACB0L236</accession>
<sequence>MMNSANKGNTTLTDTDETKLSIQNLNNPIATNMQFEIKKIGILFDYDFYIPDEGDHTGIAFRLAYFSVANYSLSNKALCVYVGSMLCSVVPGLRTSVEKSLNEIGVRARFVKLPSQAKEYKLDITYASQLDWSSILVIFGYCILILFKHKDLKNDAVGYNSYISNCILGLQAKFRWDPSTKLRIPLDGAKVNIISTMLSSDDLRATVKKFLISSSNHPDSQIGDVCKYLSDVLSN</sequence>
<keyword evidence="2" id="KW-1185">Reference proteome</keyword>
<name>A0ACB0L236_TRIPR</name>
<gene>
    <name evidence="1" type="ORF">MILVUS5_LOCUS28154</name>
</gene>
<reference evidence="1" key="1">
    <citation type="submission" date="2023-10" db="EMBL/GenBank/DDBJ databases">
        <authorList>
            <person name="Rodriguez Cubillos JULIANA M."/>
            <person name="De Vega J."/>
        </authorList>
    </citation>
    <scope>NUCLEOTIDE SEQUENCE</scope>
</reference>
<dbReference type="Proteomes" id="UP001177021">
    <property type="component" value="Unassembled WGS sequence"/>
</dbReference>
<dbReference type="EMBL" id="CASHSV030000409">
    <property type="protein sequence ID" value="CAJ2662589.1"/>
    <property type="molecule type" value="Genomic_DNA"/>
</dbReference>
<organism evidence="1 2">
    <name type="scientific">Trifolium pratense</name>
    <name type="common">Red clover</name>
    <dbReference type="NCBI Taxonomy" id="57577"/>
    <lineage>
        <taxon>Eukaryota</taxon>
        <taxon>Viridiplantae</taxon>
        <taxon>Streptophyta</taxon>
        <taxon>Embryophyta</taxon>
        <taxon>Tracheophyta</taxon>
        <taxon>Spermatophyta</taxon>
        <taxon>Magnoliopsida</taxon>
        <taxon>eudicotyledons</taxon>
        <taxon>Gunneridae</taxon>
        <taxon>Pentapetalae</taxon>
        <taxon>rosids</taxon>
        <taxon>fabids</taxon>
        <taxon>Fabales</taxon>
        <taxon>Fabaceae</taxon>
        <taxon>Papilionoideae</taxon>
        <taxon>50 kb inversion clade</taxon>
        <taxon>NPAAA clade</taxon>
        <taxon>Hologalegina</taxon>
        <taxon>IRL clade</taxon>
        <taxon>Trifolieae</taxon>
        <taxon>Trifolium</taxon>
    </lineage>
</organism>
<protein>
    <submittedName>
        <fullName evidence="1">Uncharacterized protein</fullName>
    </submittedName>
</protein>
<proteinExistence type="predicted"/>
<evidence type="ECO:0000313" key="2">
    <source>
        <dbReference type="Proteomes" id="UP001177021"/>
    </source>
</evidence>